<keyword evidence="2" id="KW-1185">Reference proteome</keyword>
<reference evidence="1 2" key="1">
    <citation type="submission" date="2016-10" db="EMBL/GenBank/DDBJ databases">
        <authorList>
            <person name="Varghese N."/>
            <person name="Submissions S."/>
        </authorList>
    </citation>
    <scope>NUCLEOTIDE SEQUENCE [LARGE SCALE GENOMIC DNA]</scope>
    <source>
        <strain evidence="1 2">LMG 21607</strain>
    </source>
</reference>
<gene>
    <name evidence="1" type="ORF">SAMN04489801_6193</name>
</gene>
<dbReference type="EMBL" id="LT629796">
    <property type="protein sequence ID" value="SDU70082.1"/>
    <property type="molecule type" value="Genomic_DNA"/>
</dbReference>
<evidence type="ECO:0000313" key="2">
    <source>
        <dbReference type="Proteomes" id="UP000182476"/>
    </source>
</evidence>
<dbReference type="Proteomes" id="UP000182476">
    <property type="component" value="Chromosome I"/>
</dbReference>
<evidence type="ECO:0000313" key="1">
    <source>
        <dbReference type="EMBL" id="SDU70082.1"/>
    </source>
</evidence>
<accession>A0ABY0W2D3</accession>
<protein>
    <submittedName>
        <fullName evidence="1">Uncharacterized protein</fullName>
    </submittedName>
</protein>
<sequence>MTFESQYSGPERLHTPRCRDSGQQYVIDNLFYTGY</sequence>
<name>A0ABY0W2D3_9PSED</name>
<proteinExistence type="predicted"/>
<organism evidence="1 2">
    <name type="scientific">Pseudomonas mandelii</name>
    <dbReference type="NCBI Taxonomy" id="75612"/>
    <lineage>
        <taxon>Bacteria</taxon>
        <taxon>Pseudomonadati</taxon>
        <taxon>Pseudomonadota</taxon>
        <taxon>Gammaproteobacteria</taxon>
        <taxon>Pseudomonadales</taxon>
        <taxon>Pseudomonadaceae</taxon>
        <taxon>Pseudomonas</taxon>
    </lineage>
</organism>